<evidence type="ECO:0000256" key="2">
    <source>
        <dbReference type="ARBA" id="ARBA00022475"/>
    </source>
</evidence>
<keyword evidence="2" id="KW-1003">Cell membrane</keyword>
<evidence type="ECO:0000313" key="8">
    <source>
        <dbReference type="Proteomes" id="UP000042527"/>
    </source>
</evidence>
<keyword evidence="4 6" id="KW-1133">Transmembrane helix</keyword>
<dbReference type="AlphaFoldDB" id="A0A0B7H079"/>
<evidence type="ECO:0000256" key="5">
    <source>
        <dbReference type="ARBA" id="ARBA00023136"/>
    </source>
</evidence>
<proteinExistence type="predicted"/>
<reference evidence="8" key="1">
    <citation type="submission" date="2015-01" db="EMBL/GenBank/DDBJ databases">
        <authorList>
            <person name="Manzoor Shahid"/>
            <person name="Zubair Saima"/>
        </authorList>
    </citation>
    <scope>NUCLEOTIDE SEQUENCE [LARGE SCALE GENOMIC DNA]</scope>
    <source>
        <strain evidence="8">V1</strain>
    </source>
</reference>
<dbReference type="InterPro" id="IPR018385">
    <property type="entry name" value="C4_dicarb_anaerob_car-like"/>
</dbReference>
<keyword evidence="5 6" id="KW-0472">Membrane</keyword>
<sequence>MIVVVKYAKKVQRDKGSTLLSLQEVENMEKEFKFDESKTIDFTGKHKTILIIFAITFIVMIGSLIPWNDLGVHVFDGWSSFLTGADYGNWYFGEIAMWFFVMEIIIGIVAGMDEKELIKNFMAGAADILSVVLIIVVS</sequence>
<evidence type="ECO:0000256" key="4">
    <source>
        <dbReference type="ARBA" id="ARBA00022989"/>
    </source>
</evidence>
<dbReference type="EMBL" id="CDNC01000023">
    <property type="protein sequence ID" value="CEM62331.1"/>
    <property type="molecule type" value="Genomic_DNA"/>
</dbReference>
<keyword evidence="3 6" id="KW-0812">Transmembrane</keyword>
<protein>
    <submittedName>
        <fullName evidence="7">C4-dicarboxylate anaerobic carrier</fullName>
    </submittedName>
</protein>
<organism evidence="7 8">
    <name type="scientific">Treponema phagedenis</name>
    <dbReference type="NCBI Taxonomy" id="162"/>
    <lineage>
        <taxon>Bacteria</taxon>
        <taxon>Pseudomonadati</taxon>
        <taxon>Spirochaetota</taxon>
        <taxon>Spirochaetia</taxon>
        <taxon>Spirochaetales</taxon>
        <taxon>Treponemataceae</taxon>
        <taxon>Treponema</taxon>
    </lineage>
</organism>
<name>A0A0B7H079_TREPH</name>
<evidence type="ECO:0000256" key="3">
    <source>
        <dbReference type="ARBA" id="ARBA00022692"/>
    </source>
</evidence>
<dbReference type="Proteomes" id="UP000042527">
    <property type="component" value="Unassembled WGS sequence"/>
</dbReference>
<gene>
    <name evidence="7" type="ORF">TPHV1_30226</name>
</gene>
<comment type="subcellular location">
    <subcellularLocation>
        <location evidence="1">Cell membrane</location>
        <topology evidence="1">Multi-pass membrane protein</topology>
    </subcellularLocation>
</comment>
<feature type="transmembrane region" description="Helical" evidence="6">
    <location>
        <begin position="48"/>
        <end position="67"/>
    </location>
</feature>
<accession>A0A0B7H079</accession>
<evidence type="ECO:0000256" key="1">
    <source>
        <dbReference type="ARBA" id="ARBA00004651"/>
    </source>
</evidence>
<dbReference type="GO" id="GO:0005886">
    <property type="term" value="C:plasma membrane"/>
    <property type="evidence" value="ECO:0007669"/>
    <property type="project" value="UniProtKB-SubCell"/>
</dbReference>
<evidence type="ECO:0000256" key="6">
    <source>
        <dbReference type="SAM" id="Phobius"/>
    </source>
</evidence>
<keyword evidence="8" id="KW-1185">Reference proteome</keyword>
<dbReference type="Pfam" id="PF03606">
    <property type="entry name" value="DcuC"/>
    <property type="match status" value="1"/>
</dbReference>
<feature type="transmembrane region" description="Helical" evidence="6">
    <location>
        <begin position="87"/>
        <end position="110"/>
    </location>
</feature>
<evidence type="ECO:0000313" key="7">
    <source>
        <dbReference type="EMBL" id="CEM62331.1"/>
    </source>
</evidence>